<protein>
    <submittedName>
        <fullName evidence="2">8374_t:CDS:1</fullName>
    </submittedName>
</protein>
<dbReference type="AlphaFoldDB" id="A0A9N8VDX0"/>
<evidence type="ECO:0000313" key="2">
    <source>
        <dbReference type="EMBL" id="CAG8444384.1"/>
    </source>
</evidence>
<reference evidence="2" key="1">
    <citation type="submission" date="2021-06" db="EMBL/GenBank/DDBJ databases">
        <authorList>
            <person name="Kallberg Y."/>
            <person name="Tangrot J."/>
            <person name="Rosling A."/>
        </authorList>
    </citation>
    <scope>NUCLEOTIDE SEQUENCE</scope>
    <source>
        <strain evidence="2">UK204</strain>
    </source>
</reference>
<dbReference type="EMBL" id="CAJVPQ010000085">
    <property type="protein sequence ID" value="CAG8444384.1"/>
    <property type="molecule type" value="Genomic_DNA"/>
</dbReference>
<dbReference type="OrthoDB" id="2442739at2759"/>
<name>A0A9N8VDX0_9GLOM</name>
<proteinExistence type="predicted"/>
<dbReference type="InterPro" id="IPR054586">
    <property type="entry name" value="MACPF_1_fungal"/>
</dbReference>
<gene>
    <name evidence="2" type="ORF">FCALED_LOCUS787</name>
</gene>
<dbReference type="Proteomes" id="UP000789570">
    <property type="component" value="Unassembled WGS sequence"/>
</dbReference>
<dbReference type="Pfam" id="PF22693">
    <property type="entry name" value="MACPF_1"/>
    <property type="match status" value="1"/>
</dbReference>
<comment type="caution">
    <text evidence="2">The sequence shown here is derived from an EMBL/GenBank/DDBJ whole genome shotgun (WGS) entry which is preliminary data.</text>
</comment>
<evidence type="ECO:0000313" key="3">
    <source>
        <dbReference type="Proteomes" id="UP000789570"/>
    </source>
</evidence>
<organism evidence="2 3">
    <name type="scientific">Funneliformis caledonium</name>
    <dbReference type="NCBI Taxonomy" id="1117310"/>
    <lineage>
        <taxon>Eukaryota</taxon>
        <taxon>Fungi</taxon>
        <taxon>Fungi incertae sedis</taxon>
        <taxon>Mucoromycota</taxon>
        <taxon>Glomeromycotina</taxon>
        <taxon>Glomeromycetes</taxon>
        <taxon>Glomerales</taxon>
        <taxon>Glomeraceae</taxon>
        <taxon>Funneliformis</taxon>
    </lineage>
</organism>
<evidence type="ECO:0000259" key="1">
    <source>
        <dbReference type="Pfam" id="PF22693"/>
    </source>
</evidence>
<accession>A0A9N8VDX0</accession>
<sequence>MHPGIFNFKEKLGLEKWVGNSAHGKLSRWIQDLHLFQGLAINKSYEIESSKKFAIKFIEVPTINLRDESYFELINPTTRLEEILISNNIFSIKNVRNFPFIKNDDISDKDYIHLIIKYEQYEIFISRDQIKPLEEFIDAIENALKSMKPFNALQDVFNVYGHLFPLRIILGKSLKNILTTQLFGTFEKINSKLPMSSLKSYLNNLNITYLTTQKGDVIEDNDRLRIIMTGINDLKDLNIDNIEHYKRINIESSLEDENYQVFGSIITKDNIKSLDFVARFRLFYVNGFSAMIKPLRRSAADIRTCYILWKSFEIVGDTILIDAYYPSTNYEPHRIIKLVEWEDEVIHVQLINESSSDSSEVKHVGNIDSLTSANINLRV</sequence>
<feature type="domain" description="MACPF-like" evidence="1">
    <location>
        <begin position="123"/>
        <end position="189"/>
    </location>
</feature>
<keyword evidence="3" id="KW-1185">Reference proteome</keyword>